<protein>
    <submittedName>
        <fullName evidence="2">Uncharacterized protein</fullName>
    </submittedName>
</protein>
<dbReference type="EMBL" id="MU069442">
    <property type="protein sequence ID" value="KAF5843481.1"/>
    <property type="molecule type" value="Genomic_DNA"/>
</dbReference>
<name>A0ABQ7H9F3_DUNSA</name>
<feature type="region of interest" description="Disordered" evidence="1">
    <location>
        <begin position="187"/>
        <end position="215"/>
    </location>
</feature>
<feature type="region of interest" description="Disordered" evidence="1">
    <location>
        <begin position="1"/>
        <end position="35"/>
    </location>
</feature>
<reference evidence="2" key="1">
    <citation type="submission" date="2017-08" db="EMBL/GenBank/DDBJ databases">
        <authorList>
            <person name="Polle J.E."/>
            <person name="Barry K."/>
            <person name="Cushman J."/>
            <person name="Schmutz J."/>
            <person name="Tran D."/>
            <person name="Hathwaick L.T."/>
            <person name="Yim W.C."/>
            <person name="Jenkins J."/>
            <person name="Mckie-Krisberg Z.M."/>
            <person name="Prochnik S."/>
            <person name="Lindquist E."/>
            <person name="Dockter R.B."/>
            <person name="Adam C."/>
            <person name="Molina H."/>
            <person name="Bunkerborg J."/>
            <person name="Jin E."/>
            <person name="Buchheim M."/>
            <person name="Magnuson J."/>
        </authorList>
    </citation>
    <scope>NUCLEOTIDE SEQUENCE</scope>
    <source>
        <strain evidence="2">CCAP 19/18</strain>
    </source>
</reference>
<feature type="region of interest" description="Disordered" evidence="1">
    <location>
        <begin position="54"/>
        <end position="73"/>
    </location>
</feature>
<feature type="region of interest" description="Disordered" evidence="1">
    <location>
        <begin position="79"/>
        <end position="112"/>
    </location>
</feature>
<feature type="region of interest" description="Disordered" evidence="1">
    <location>
        <begin position="317"/>
        <end position="336"/>
    </location>
</feature>
<keyword evidence="3" id="KW-1185">Reference proteome</keyword>
<feature type="compositionally biased region" description="Pro residues" evidence="1">
    <location>
        <begin position="149"/>
        <end position="158"/>
    </location>
</feature>
<accession>A0ABQ7H9F3</accession>
<feature type="compositionally biased region" description="Low complexity" evidence="1">
    <location>
        <begin position="159"/>
        <end position="174"/>
    </location>
</feature>
<feature type="region of interest" description="Disordered" evidence="1">
    <location>
        <begin position="137"/>
        <end position="174"/>
    </location>
</feature>
<feature type="compositionally biased region" description="Polar residues" evidence="1">
    <location>
        <begin position="24"/>
        <end position="35"/>
    </location>
</feature>
<proteinExistence type="predicted"/>
<evidence type="ECO:0000256" key="1">
    <source>
        <dbReference type="SAM" id="MobiDB-lite"/>
    </source>
</evidence>
<evidence type="ECO:0000313" key="2">
    <source>
        <dbReference type="EMBL" id="KAF5843481.1"/>
    </source>
</evidence>
<comment type="caution">
    <text evidence="2">The sequence shown here is derived from an EMBL/GenBank/DDBJ whole genome shotgun (WGS) entry which is preliminary data.</text>
</comment>
<dbReference type="Proteomes" id="UP000815325">
    <property type="component" value="Unassembled WGS sequence"/>
</dbReference>
<organism evidence="2 3">
    <name type="scientific">Dunaliella salina</name>
    <name type="common">Green alga</name>
    <name type="synonym">Protococcus salinus</name>
    <dbReference type="NCBI Taxonomy" id="3046"/>
    <lineage>
        <taxon>Eukaryota</taxon>
        <taxon>Viridiplantae</taxon>
        <taxon>Chlorophyta</taxon>
        <taxon>core chlorophytes</taxon>
        <taxon>Chlorophyceae</taxon>
        <taxon>CS clade</taxon>
        <taxon>Chlamydomonadales</taxon>
        <taxon>Dunaliellaceae</taxon>
        <taxon>Dunaliella</taxon>
    </lineage>
</organism>
<gene>
    <name evidence="2" type="ORF">DUNSADRAFT_15776</name>
</gene>
<sequence>MDANAKARLREAIQGLQHGDLQQKPPSTNLGPLEQDQSIPWGLAWHIAAQKEAASVGLPQHSSGRKRKALGLHQGPAAFTKNRNRAGLQGDPASGQRVDPFGRTTLGPTQPQEQSWRAAVSATPAAYQSLVPQNDLYGDPKVHGASVPLPQPPFPRKPPTTTAAAAGAAAAGGAATQELPARLFTDAQDAESTTSGRSTAAGRKKPPLTAPAGWGSTYAPRLTDVPRSFWRTVAPDVHHEILQHEFEKAQEYEQQNPLHAMLAAMRAKRALAQGDGLQQGPAAQRTAARATEAAATAAAAATIPTKEIGGVGDAPVELKKEGVPRGPEPNPWQERDKARAEQAVLAAEMMSDATQEPTHIFRGPGARARSRWYCASGEWEWRPCTVISFAPDGSSFAIRWEPENEVARGALVYTQYAMLLR</sequence>
<evidence type="ECO:0000313" key="3">
    <source>
        <dbReference type="Proteomes" id="UP000815325"/>
    </source>
</evidence>